<evidence type="ECO:0000313" key="1">
    <source>
        <dbReference type="EMBL" id="HCL01089.1"/>
    </source>
</evidence>
<dbReference type="AlphaFoldDB" id="A0A3D2X1R6"/>
<comment type="caution">
    <text evidence="1">The sequence shown here is derived from an EMBL/GenBank/DDBJ whole genome shotgun (WGS) entry which is preliminary data.</text>
</comment>
<sequence length="127" mass="13809">MSIFKKNNDKSSTTFRTQTVIVNGKVVSDNSPEVEAMMDNMQRKFGKIFGEGNTINVNSDPDDIAKFVQNTLRRAGISKTSEVTDLEGSSPVFESQPRVFECKSCGARNMVAPGADAVCEYCGSGLE</sequence>
<dbReference type="EMBL" id="DPVV01000057">
    <property type="protein sequence ID" value="HCL01089.1"/>
    <property type="molecule type" value="Genomic_DNA"/>
</dbReference>
<gene>
    <name evidence="1" type="ORF">DHW61_01480</name>
</gene>
<evidence type="ECO:0000313" key="2">
    <source>
        <dbReference type="Proteomes" id="UP000262969"/>
    </source>
</evidence>
<proteinExistence type="predicted"/>
<reference evidence="1 2" key="1">
    <citation type="journal article" date="2018" name="Nat. Biotechnol.">
        <title>A standardized bacterial taxonomy based on genome phylogeny substantially revises the tree of life.</title>
        <authorList>
            <person name="Parks D.H."/>
            <person name="Chuvochina M."/>
            <person name="Waite D.W."/>
            <person name="Rinke C."/>
            <person name="Skarshewski A."/>
            <person name="Chaumeil P.A."/>
            <person name="Hugenholtz P."/>
        </authorList>
    </citation>
    <scope>NUCLEOTIDE SEQUENCE [LARGE SCALE GENOMIC DNA]</scope>
    <source>
        <strain evidence="1">UBA11728</strain>
    </source>
</reference>
<organism evidence="1 2">
    <name type="scientific">Lachnoclostridium phytofermentans</name>
    <dbReference type="NCBI Taxonomy" id="66219"/>
    <lineage>
        <taxon>Bacteria</taxon>
        <taxon>Bacillati</taxon>
        <taxon>Bacillota</taxon>
        <taxon>Clostridia</taxon>
        <taxon>Lachnospirales</taxon>
        <taxon>Lachnospiraceae</taxon>
    </lineage>
</organism>
<name>A0A3D2X1R6_9FIRM</name>
<dbReference type="Proteomes" id="UP000262969">
    <property type="component" value="Unassembled WGS sequence"/>
</dbReference>
<protein>
    <submittedName>
        <fullName evidence="1">Uncharacterized protein</fullName>
    </submittedName>
</protein>
<accession>A0A3D2X1R6</accession>